<dbReference type="InterPro" id="IPR027573">
    <property type="entry name" value="Methyltran_FxLD"/>
</dbReference>
<name>A0AB39QIC4_9ACTN</name>
<dbReference type="InterPro" id="IPR020084">
    <property type="entry name" value="NUDIX_hydrolase_CS"/>
</dbReference>
<comment type="subcellular location">
    <subcellularLocation>
        <location evidence="1">Cytoplasm</location>
    </subcellularLocation>
</comment>
<evidence type="ECO:0000256" key="9">
    <source>
        <dbReference type="ARBA" id="ARBA00022801"/>
    </source>
</evidence>
<dbReference type="InterPro" id="IPR015797">
    <property type="entry name" value="NUDIX_hydrolase-like_dom_sf"/>
</dbReference>
<comment type="similarity">
    <text evidence="2">Belongs to the methyltransferase superfamily. L-isoaspartyl/D-aspartyl protein methyltransferase family.</text>
</comment>
<evidence type="ECO:0000256" key="1">
    <source>
        <dbReference type="ARBA" id="ARBA00004496"/>
    </source>
</evidence>
<dbReference type="SUPFAM" id="SSF53335">
    <property type="entry name" value="S-adenosyl-L-methionine-dependent methyltransferases"/>
    <property type="match status" value="2"/>
</dbReference>
<dbReference type="GO" id="GO:0016787">
    <property type="term" value="F:hydrolase activity"/>
    <property type="evidence" value="ECO:0007669"/>
    <property type="project" value="UniProtKB-KW"/>
</dbReference>
<keyword evidence="5" id="KW-0963">Cytoplasm</keyword>
<proteinExistence type="inferred from homology"/>
<organism evidence="14">
    <name type="scientific">Streptomyces sp. R39</name>
    <dbReference type="NCBI Taxonomy" id="3238631"/>
    <lineage>
        <taxon>Bacteria</taxon>
        <taxon>Bacillati</taxon>
        <taxon>Actinomycetota</taxon>
        <taxon>Actinomycetes</taxon>
        <taxon>Kitasatosporales</taxon>
        <taxon>Streptomycetaceae</taxon>
        <taxon>Streptomyces</taxon>
    </lineage>
</organism>
<evidence type="ECO:0000256" key="2">
    <source>
        <dbReference type="ARBA" id="ARBA00005369"/>
    </source>
</evidence>
<dbReference type="InterPro" id="IPR000086">
    <property type="entry name" value="NUDIX_hydrolase_dom"/>
</dbReference>
<dbReference type="EC" id="2.1.1.77" evidence="3"/>
<evidence type="ECO:0000256" key="8">
    <source>
        <dbReference type="ARBA" id="ARBA00022691"/>
    </source>
</evidence>
<dbReference type="PROSITE" id="PS51462">
    <property type="entry name" value="NUDIX"/>
    <property type="match status" value="1"/>
</dbReference>
<sequence>MAFITPDEWDAHYANGKTFRYLGEAERRLLAEHAPAPDQGLALDVGCGLGELASHLADTGYTVDAVDFAPVAVNRAPTAPAVTYLVHDIERDGTDGLPHPAYDLITIRLAWAFIRDRTRVMNRLRERLRPDGTLVVITPVTTNVPDDRRDIALDEDELGRLCEGWRSAERHDADGLAFMVLRGPAPGRVTCAGKNKPSAHALTGAGVVVTDPTGRILLGWSRRRGVWELPGGKNDADEDFLATAVRELREETGLTAAPESARLLALFMDSTHGIPRMTAAVRITAHAGEPAVTEPHLTSRWEWHEVTDLPHLDQPLFTPSAHVIDTVWPGLLTGLPPVHRYPITPTTVPEADRQTREADGLRQAMADRLIEDGYVDAGSTIEAAVRHVPRHRFLPGVALADAYDAKKAPVTKQTPDGKTTSSVSAPWLQAVMLRDAALLPGDSVIEIGSGGYNAALLKEMVGPHGMVITIDIDPYVTDRARRFLDDTGYHQVRVHLGDGEQAPATLAGPGSVDAVVVTVEARDIPPAWINCLTEGGRLVVPLRIHGYTWSIAFTKRDGLLVADRFEVCGFVSLQGPGHRPDHTVQLRGGEITVRFADGTPTDTSRLEAALDMPRTERWTGVTIPGQAPFDKLMLWLATHLDTGFARLAVDKALDTGVLQPSKGSDAATLVRDDSLAHVLYRKISDDGDGLWEFGVHAYGPQADDLADTMADLVMAWNRTARESTPTLTIHPTHGHHLVESNPRVIRKPHADLAFDW</sequence>
<protein>
    <recommendedName>
        <fullName evidence="4">Protein-L-isoaspartate O-methyltransferase</fullName>
        <ecNumber evidence="3">2.1.1.77</ecNumber>
    </recommendedName>
    <alternativeName>
        <fullName evidence="12">L-isoaspartyl protein carboxyl methyltransferase</fullName>
    </alternativeName>
    <alternativeName>
        <fullName evidence="10">Protein L-isoaspartyl methyltransferase</fullName>
    </alternativeName>
    <alternativeName>
        <fullName evidence="11">Protein-beta-aspartate methyltransferase</fullName>
    </alternativeName>
</protein>
<dbReference type="CDD" id="cd04678">
    <property type="entry name" value="NUDIX_MTH2_Nudt15"/>
    <property type="match status" value="1"/>
</dbReference>
<keyword evidence="6 14" id="KW-0489">Methyltransferase</keyword>
<evidence type="ECO:0000256" key="11">
    <source>
        <dbReference type="ARBA" id="ARBA00031323"/>
    </source>
</evidence>
<dbReference type="RefSeq" id="WP_369222399.1">
    <property type="nucleotide sequence ID" value="NZ_CP163441.1"/>
</dbReference>
<evidence type="ECO:0000256" key="7">
    <source>
        <dbReference type="ARBA" id="ARBA00022679"/>
    </source>
</evidence>
<evidence type="ECO:0000259" key="13">
    <source>
        <dbReference type="PROSITE" id="PS51462"/>
    </source>
</evidence>
<dbReference type="Pfam" id="PF00293">
    <property type="entry name" value="NUDIX"/>
    <property type="match status" value="1"/>
</dbReference>
<accession>A0AB39QIC4</accession>
<dbReference type="GO" id="GO:0032259">
    <property type="term" value="P:methylation"/>
    <property type="evidence" value="ECO:0007669"/>
    <property type="project" value="UniProtKB-KW"/>
</dbReference>
<dbReference type="InterPro" id="IPR029063">
    <property type="entry name" value="SAM-dependent_MTases_sf"/>
</dbReference>
<dbReference type="EMBL" id="CP163441">
    <property type="protein sequence ID" value="XDQ43227.1"/>
    <property type="molecule type" value="Genomic_DNA"/>
</dbReference>
<dbReference type="PANTHER" id="PTHR11579">
    <property type="entry name" value="PROTEIN-L-ISOASPARTATE O-METHYLTRANSFERASE"/>
    <property type="match status" value="1"/>
</dbReference>
<dbReference type="PROSITE" id="PS00893">
    <property type="entry name" value="NUDIX_BOX"/>
    <property type="match status" value="1"/>
</dbReference>
<keyword evidence="7" id="KW-0808">Transferase</keyword>
<dbReference type="AlphaFoldDB" id="A0AB39QIC4"/>
<dbReference type="GO" id="GO:0004719">
    <property type="term" value="F:protein-L-isoaspartate (D-aspartate) O-methyltransferase activity"/>
    <property type="evidence" value="ECO:0007669"/>
    <property type="project" value="UniProtKB-EC"/>
</dbReference>
<dbReference type="SUPFAM" id="SSF55811">
    <property type="entry name" value="Nudix"/>
    <property type="match status" value="1"/>
</dbReference>
<dbReference type="PANTHER" id="PTHR11579:SF0">
    <property type="entry name" value="PROTEIN-L-ISOASPARTATE(D-ASPARTATE) O-METHYLTRANSFERASE"/>
    <property type="match status" value="1"/>
</dbReference>
<evidence type="ECO:0000256" key="3">
    <source>
        <dbReference type="ARBA" id="ARBA00011890"/>
    </source>
</evidence>
<dbReference type="Gene3D" id="3.90.79.10">
    <property type="entry name" value="Nucleoside Triphosphate Pyrophosphohydrolase"/>
    <property type="match status" value="1"/>
</dbReference>
<gene>
    <name evidence="14" type="primary">fxlM</name>
    <name evidence="14" type="ORF">AB5J52_13700</name>
</gene>
<dbReference type="InterPro" id="IPR000682">
    <property type="entry name" value="PCMT"/>
</dbReference>
<keyword evidence="8" id="KW-0949">S-adenosyl-L-methionine</keyword>
<dbReference type="NCBIfam" id="TIGR04364">
    <property type="entry name" value="methyltran_FxLD"/>
    <property type="match status" value="1"/>
</dbReference>
<dbReference type="GO" id="GO:0005737">
    <property type="term" value="C:cytoplasm"/>
    <property type="evidence" value="ECO:0007669"/>
    <property type="project" value="UniProtKB-SubCell"/>
</dbReference>
<dbReference type="CDD" id="cd02440">
    <property type="entry name" value="AdoMet_MTases"/>
    <property type="match status" value="2"/>
</dbReference>
<dbReference type="Gene3D" id="3.40.50.150">
    <property type="entry name" value="Vaccinia Virus protein VP39"/>
    <property type="match status" value="2"/>
</dbReference>
<evidence type="ECO:0000256" key="6">
    <source>
        <dbReference type="ARBA" id="ARBA00022603"/>
    </source>
</evidence>
<feature type="domain" description="Nudix hydrolase" evidence="13">
    <location>
        <begin position="198"/>
        <end position="331"/>
    </location>
</feature>
<reference evidence="14" key="1">
    <citation type="submission" date="2024-07" db="EMBL/GenBank/DDBJ databases">
        <authorList>
            <person name="Yu S.T."/>
        </authorList>
    </citation>
    <scope>NUCLEOTIDE SEQUENCE</scope>
    <source>
        <strain evidence="14">R39</strain>
    </source>
</reference>
<evidence type="ECO:0000256" key="5">
    <source>
        <dbReference type="ARBA" id="ARBA00022490"/>
    </source>
</evidence>
<evidence type="ECO:0000313" key="14">
    <source>
        <dbReference type="EMBL" id="XDQ43227.1"/>
    </source>
</evidence>
<evidence type="ECO:0000256" key="10">
    <source>
        <dbReference type="ARBA" id="ARBA00030757"/>
    </source>
</evidence>
<dbReference type="Pfam" id="PF13489">
    <property type="entry name" value="Methyltransf_23"/>
    <property type="match status" value="1"/>
</dbReference>
<dbReference type="Pfam" id="PF01135">
    <property type="entry name" value="PCMT"/>
    <property type="match status" value="1"/>
</dbReference>
<evidence type="ECO:0000256" key="4">
    <source>
        <dbReference type="ARBA" id="ARBA00013346"/>
    </source>
</evidence>
<keyword evidence="9" id="KW-0378">Hydrolase</keyword>
<evidence type="ECO:0000256" key="12">
    <source>
        <dbReference type="ARBA" id="ARBA00031350"/>
    </source>
</evidence>